<dbReference type="PANTHER" id="PTHR24189:SF50">
    <property type="entry name" value="ANKYRIN REPEAT AND SOCS BOX PROTEIN 2"/>
    <property type="match status" value="1"/>
</dbReference>
<dbReference type="InterPro" id="IPR002110">
    <property type="entry name" value="Ankyrin_rpt"/>
</dbReference>
<evidence type="ECO:0000256" key="1">
    <source>
        <dbReference type="ARBA" id="ARBA00022737"/>
    </source>
</evidence>
<evidence type="ECO:0000256" key="3">
    <source>
        <dbReference type="PROSITE-ProRule" id="PRU00023"/>
    </source>
</evidence>
<feature type="repeat" description="ANK" evidence="3">
    <location>
        <begin position="82"/>
        <end position="106"/>
    </location>
</feature>
<dbReference type="Pfam" id="PF00023">
    <property type="entry name" value="Ank"/>
    <property type="match status" value="1"/>
</dbReference>
<protein>
    <submittedName>
        <fullName evidence="5">Cd4-specific ankyrin repeat protein</fullName>
    </submittedName>
</protein>
<evidence type="ECO:0000313" key="5">
    <source>
        <dbReference type="EMBL" id="KOO23259.1"/>
    </source>
</evidence>
<keyword evidence="4" id="KW-0732">Signal</keyword>
<dbReference type="EMBL" id="JWZX01003208">
    <property type="protein sequence ID" value="KOO23259.1"/>
    <property type="molecule type" value="Genomic_DNA"/>
</dbReference>
<feature type="repeat" description="ANK" evidence="3">
    <location>
        <begin position="116"/>
        <end position="151"/>
    </location>
</feature>
<dbReference type="AlphaFoldDB" id="A0A0M0J9H6"/>
<sequence>MRSLSLLALVALVRGNNVHRYVHMNDLEKLEAEILGKRSTELNAVEAHTGQTPLFKAVSEKKTTAVKMLLKAGADATIGDKDGYTVCHEAARLGHHEILLMLLEKGLPCTTDYHTDGFTPLHRACTGKSEAHTAAVRALIKAGAPADQKAKNGMSPMELAVDNAATRGLLKTRLKKVEMSKQYKAEL</sequence>
<keyword evidence="1" id="KW-0677">Repeat</keyword>
<proteinExistence type="predicted"/>
<evidence type="ECO:0000256" key="2">
    <source>
        <dbReference type="ARBA" id="ARBA00023043"/>
    </source>
</evidence>
<dbReference type="OrthoDB" id="1577640at2759"/>
<dbReference type="Gene3D" id="1.25.40.20">
    <property type="entry name" value="Ankyrin repeat-containing domain"/>
    <property type="match status" value="1"/>
</dbReference>
<dbReference type="Proteomes" id="UP000037460">
    <property type="component" value="Unassembled WGS sequence"/>
</dbReference>
<comment type="caution">
    <text evidence="5">The sequence shown here is derived from an EMBL/GenBank/DDBJ whole genome shotgun (WGS) entry which is preliminary data.</text>
</comment>
<reference evidence="6" key="1">
    <citation type="journal article" date="2015" name="PLoS Genet.">
        <title>Genome Sequence and Transcriptome Analyses of Chrysochromulina tobin: Metabolic Tools for Enhanced Algal Fitness in the Prominent Order Prymnesiales (Haptophyceae).</title>
        <authorList>
            <person name="Hovde B.T."/>
            <person name="Deodato C.R."/>
            <person name="Hunsperger H.M."/>
            <person name="Ryken S.A."/>
            <person name="Yost W."/>
            <person name="Jha R.K."/>
            <person name="Patterson J."/>
            <person name="Monnat R.J. Jr."/>
            <person name="Barlow S.B."/>
            <person name="Starkenburg S.R."/>
            <person name="Cattolico R.A."/>
        </authorList>
    </citation>
    <scope>NUCLEOTIDE SEQUENCE</scope>
    <source>
        <strain evidence="6">CCMP291</strain>
    </source>
</reference>
<dbReference type="SUPFAM" id="SSF48403">
    <property type="entry name" value="Ankyrin repeat"/>
    <property type="match status" value="1"/>
</dbReference>
<organism evidence="5 6">
    <name type="scientific">Chrysochromulina tobinii</name>
    <dbReference type="NCBI Taxonomy" id="1460289"/>
    <lineage>
        <taxon>Eukaryota</taxon>
        <taxon>Haptista</taxon>
        <taxon>Haptophyta</taxon>
        <taxon>Prymnesiophyceae</taxon>
        <taxon>Prymnesiales</taxon>
        <taxon>Chrysochromulinaceae</taxon>
        <taxon>Chrysochromulina</taxon>
    </lineage>
</organism>
<keyword evidence="6" id="KW-1185">Reference proteome</keyword>
<dbReference type="SMART" id="SM00248">
    <property type="entry name" value="ANK"/>
    <property type="match status" value="3"/>
</dbReference>
<feature type="signal peptide" evidence="4">
    <location>
        <begin position="1"/>
        <end position="15"/>
    </location>
</feature>
<dbReference type="InterPro" id="IPR050745">
    <property type="entry name" value="Multifunctional_regulatory"/>
</dbReference>
<dbReference type="PROSITE" id="PS50297">
    <property type="entry name" value="ANK_REP_REGION"/>
    <property type="match status" value="3"/>
</dbReference>
<feature type="repeat" description="ANK" evidence="3">
    <location>
        <begin position="49"/>
        <end position="81"/>
    </location>
</feature>
<dbReference type="Pfam" id="PF12796">
    <property type="entry name" value="Ank_2"/>
    <property type="match status" value="1"/>
</dbReference>
<dbReference type="InterPro" id="IPR036770">
    <property type="entry name" value="Ankyrin_rpt-contain_sf"/>
</dbReference>
<evidence type="ECO:0000313" key="6">
    <source>
        <dbReference type="Proteomes" id="UP000037460"/>
    </source>
</evidence>
<gene>
    <name evidence="5" type="ORF">Ctob_000832</name>
</gene>
<feature type="chain" id="PRO_5012565453" evidence="4">
    <location>
        <begin position="16"/>
        <end position="187"/>
    </location>
</feature>
<evidence type="ECO:0000256" key="4">
    <source>
        <dbReference type="SAM" id="SignalP"/>
    </source>
</evidence>
<accession>A0A0M0J9H6</accession>
<dbReference type="PANTHER" id="PTHR24189">
    <property type="entry name" value="MYOTROPHIN"/>
    <property type="match status" value="1"/>
</dbReference>
<dbReference type="PROSITE" id="PS50088">
    <property type="entry name" value="ANK_REPEAT"/>
    <property type="match status" value="3"/>
</dbReference>
<keyword evidence="2 3" id="KW-0040">ANK repeat</keyword>
<name>A0A0M0J9H6_9EUKA</name>